<dbReference type="AlphaFoldDB" id="A0A3N4IG36"/>
<dbReference type="InterPro" id="IPR044136">
    <property type="entry name" value="Lys-tRNA-ligase_II_N"/>
</dbReference>
<dbReference type="PANTHER" id="PTHR42918:SF5">
    <property type="entry name" value="LYSINE--TRNA LIGASE, MITOCHONDRIAL"/>
    <property type="match status" value="1"/>
</dbReference>
<dbReference type="InterPro" id="IPR012340">
    <property type="entry name" value="NA-bd_OB-fold"/>
</dbReference>
<keyword evidence="2" id="KW-0436">Ligase</keyword>
<dbReference type="GO" id="GO:0000049">
    <property type="term" value="F:tRNA binding"/>
    <property type="evidence" value="ECO:0007669"/>
    <property type="project" value="TreeGrafter"/>
</dbReference>
<keyword evidence="4" id="KW-0067">ATP-binding</keyword>
<feature type="domain" description="Aminoacyl-transfer RNA synthetases class-II family profile" evidence="10">
    <location>
        <begin position="225"/>
        <end position="559"/>
    </location>
</feature>
<evidence type="ECO:0000256" key="5">
    <source>
        <dbReference type="ARBA" id="ARBA00023146"/>
    </source>
</evidence>
<dbReference type="PANTHER" id="PTHR42918">
    <property type="entry name" value="LYSYL-TRNA SYNTHETASE"/>
    <property type="match status" value="1"/>
</dbReference>
<evidence type="ECO:0000256" key="2">
    <source>
        <dbReference type="ARBA" id="ARBA00022598"/>
    </source>
</evidence>
<evidence type="ECO:0000256" key="9">
    <source>
        <dbReference type="SAM" id="MobiDB-lite"/>
    </source>
</evidence>
<reference evidence="11 12" key="1">
    <citation type="journal article" date="2018" name="Nat. Ecol. Evol.">
        <title>Pezizomycetes genomes reveal the molecular basis of ectomycorrhizal truffle lifestyle.</title>
        <authorList>
            <person name="Murat C."/>
            <person name="Payen T."/>
            <person name="Noel B."/>
            <person name="Kuo A."/>
            <person name="Morin E."/>
            <person name="Chen J."/>
            <person name="Kohler A."/>
            <person name="Krizsan K."/>
            <person name="Balestrini R."/>
            <person name="Da Silva C."/>
            <person name="Montanini B."/>
            <person name="Hainaut M."/>
            <person name="Levati E."/>
            <person name="Barry K.W."/>
            <person name="Belfiori B."/>
            <person name="Cichocki N."/>
            <person name="Clum A."/>
            <person name="Dockter R.B."/>
            <person name="Fauchery L."/>
            <person name="Guy J."/>
            <person name="Iotti M."/>
            <person name="Le Tacon F."/>
            <person name="Lindquist E.A."/>
            <person name="Lipzen A."/>
            <person name="Malagnac F."/>
            <person name="Mello A."/>
            <person name="Molinier V."/>
            <person name="Miyauchi S."/>
            <person name="Poulain J."/>
            <person name="Riccioni C."/>
            <person name="Rubini A."/>
            <person name="Sitrit Y."/>
            <person name="Splivallo R."/>
            <person name="Traeger S."/>
            <person name="Wang M."/>
            <person name="Zifcakova L."/>
            <person name="Wipf D."/>
            <person name="Zambonelli A."/>
            <person name="Paolocci F."/>
            <person name="Nowrousian M."/>
            <person name="Ottonello S."/>
            <person name="Baldrian P."/>
            <person name="Spatafora J.W."/>
            <person name="Henrissat B."/>
            <person name="Nagy L.G."/>
            <person name="Aury J.M."/>
            <person name="Wincker P."/>
            <person name="Grigoriev I.V."/>
            <person name="Bonfante P."/>
            <person name="Martin F.M."/>
        </authorList>
    </citation>
    <scope>NUCLEOTIDE SEQUENCE [LARGE SCALE GENOMIC DNA]</scope>
    <source>
        <strain evidence="11 12">RN42</strain>
    </source>
</reference>
<proteinExistence type="predicted"/>
<organism evidence="11 12">
    <name type="scientific">Ascobolus immersus RN42</name>
    <dbReference type="NCBI Taxonomy" id="1160509"/>
    <lineage>
        <taxon>Eukaryota</taxon>
        <taxon>Fungi</taxon>
        <taxon>Dikarya</taxon>
        <taxon>Ascomycota</taxon>
        <taxon>Pezizomycotina</taxon>
        <taxon>Pezizomycetes</taxon>
        <taxon>Pezizales</taxon>
        <taxon>Ascobolaceae</taxon>
        <taxon>Ascobolus</taxon>
    </lineage>
</organism>
<keyword evidence="5 11" id="KW-0030">Aminoacyl-tRNA synthetase</keyword>
<evidence type="ECO:0000256" key="1">
    <source>
        <dbReference type="ARBA" id="ARBA00013166"/>
    </source>
</evidence>
<dbReference type="PRINTS" id="PR00982">
    <property type="entry name" value="TRNASYNTHLYS"/>
</dbReference>
<accession>A0A3N4IG36</accession>
<comment type="catalytic activity">
    <reaction evidence="7 8">
        <text>tRNA(Lys) + L-lysine + ATP = L-lysyl-tRNA(Lys) + AMP + diphosphate</text>
        <dbReference type="Rhea" id="RHEA:20792"/>
        <dbReference type="Rhea" id="RHEA-COMP:9696"/>
        <dbReference type="Rhea" id="RHEA-COMP:9697"/>
        <dbReference type="ChEBI" id="CHEBI:30616"/>
        <dbReference type="ChEBI" id="CHEBI:32551"/>
        <dbReference type="ChEBI" id="CHEBI:33019"/>
        <dbReference type="ChEBI" id="CHEBI:78442"/>
        <dbReference type="ChEBI" id="CHEBI:78529"/>
        <dbReference type="ChEBI" id="CHEBI:456215"/>
        <dbReference type="EC" id="6.1.1.6"/>
    </reaction>
</comment>
<dbReference type="CDD" id="cd04322">
    <property type="entry name" value="LysRS_N"/>
    <property type="match status" value="1"/>
</dbReference>
<evidence type="ECO:0000313" key="11">
    <source>
        <dbReference type="EMBL" id="RPA80624.1"/>
    </source>
</evidence>
<dbReference type="Pfam" id="PF01336">
    <property type="entry name" value="tRNA_anti-codon"/>
    <property type="match status" value="1"/>
</dbReference>
<dbReference type="GO" id="GO:0070154">
    <property type="term" value="P:mitochondrial lysyl-tRNA aminoacylation"/>
    <property type="evidence" value="ECO:0007669"/>
    <property type="project" value="TreeGrafter"/>
</dbReference>
<dbReference type="GO" id="GO:0005524">
    <property type="term" value="F:ATP binding"/>
    <property type="evidence" value="ECO:0007669"/>
    <property type="project" value="UniProtKB-KW"/>
</dbReference>
<dbReference type="InterPro" id="IPR006195">
    <property type="entry name" value="aa-tRNA-synth_II"/>
</dbReference>
<dbReference type="InterPro" id="IPR018149">
    <property type="entry name" value="Lys-tRNA-synth_II_C"/>
</dbReference>
<dbReference type="SUPFAM" id="SSF55681">
    <property type="entry name" value="Class II aaRS and biotin synthetases"/>
    <property type="match status" value="1"/>
</dbReference>
<gene>
    <name evidence="11" type="ORF">BJ508DRAFT_226590</name>
</gene>
<evidence type="ECO:0000256" key="8">
    <source>
        <dbReference type="RuleBase" id="RU003748"/>
    </source>
</evidence>
<keyword evidence="3" id="KW-0547">Nucleotide-binding</keyword>
<sequence length="559" mass="63656">MYCWKLTASQQMMLRNRIFRIALRGARPSSTSTSTSTRRPLAPKRPELDPKARRAALEGQRIITHPRLERDTKELRFKEFREKYGKDGRFSPGEKLDATTAKPEDLITIRGRIKTIRDSSSKLVFYDLDQDNQHLQVVLSLNRIAGLDKADFRTQSGVTRIGDIVEVIGYPGRSDHGELSLYASEMPKLLSPCFQPMPSQLLDKEKRRNNRHVDFLVNPASMQTIRLRSDIITYLRSFLTSRDFMEVQTPILAENSGGALAKPFITALAEPPRPLSLRIAPELWLKQLVVGGFDRVFEIGSQFRNEGHDATHSPEFTSCEFYQAYATLPDLIDMTETFLRGLRDHTAKLINEKYTSLKSPLQFDERPFQVLEFFPELEKRLGMQLPHWTDGVVEEETAAQDRIVEIFKEKEIPLPSPVTLSKLLDRLAGVYLEPLSETHPAYITYHPMCMSPLAKSVICPQSGRKVAARLELFINGRELVNAYEEENDPKEQRAKFVMQARAKGVDEETHPLDENFCEALEWGLPPTGGWGIGIDRLVMLLSGQERIEEVIAFSGLRKA</sequence>
<evidence type="ECO:0000313" key="12">
    <source>
        <dbReference type="Proteomes" id="UP000275078"/>
    </source>
</evidence>
<dbReference type="Gene3D" id="3.30.930.10">
    <property type="entry name" value="Bira Bifunctional Protein, Domain 2"/>
    <property type="match status" value="1"/>
</dbReference>
<dbReference type="InterPro" id="IPR004364">
    <property type="entry name" value="Aa-tRNA-synt_II"/>
</dbReference>
<dbReference type="STRING" id="1160509.A0A3N4IG36"/>
<dbReference type="PROSITE" id="PS50862">
    <property type="entry name" value="AA_TRNA_LIGASE_II"/>
    <property type="match status" value="1"/>
</dbReference>
<evidence type="ECO:0000256" key="7">
    <source>
        <dbReference type="ARBA" id="ARBA00048573"/>
    </source>
</evidence>
<dbReference type="NCBIfam" id="TIGR00499">
    <property type="entry name" value="lysS_bact"/>
    <property type="match status" value="1"/>
</dbReference>
<dbReference type="OrthoDB" id="21243at2759"/>
<evidence type="ECO:0000259" key="10">
    <source>
        <dbReference type="PROSITE" id="PS50862"/>
    </source>
</evidence>
<dbReference type="EC" id="6.1.1.6" evidence="1 8"/>
<dbReference type="Pfam" id="PF00152">
    <property type="entry name" value="tRNA-synt_2"/>
    <property type="match status" value="1"/>
</dbReference>
<dbReference type="EMBL" id="ML119686">
    <property type="protein sequence ID" value="RPA80624.1"/>
    <property type="molecule type" value="Genomic_DNA"/>
</dbReference>
<evidence type="ECO:0000256" key="6">
    <source>
        <dbReference type="ARBA" id="ARBA00030563"/>
    </source>
</evidence>
<protein>
    <recommendedName>
        <fullName evidence="1 8">Lysine--tRNA ligase</fullName>
        <ecNumber evidence="1 8">6.1.1.6</ecNumber>
    </recommendedName>
    <alternativeName>
        <fullName evidence="6 8">Lysyl-tRNA synthetase</fullName>
    </alternativeName>
</protein>
<dbReference type="InterPro" id="IPR002313">
    <property type="entry name" value="Lys-tRNA-ligase_II"/>
</dbReference>
<dbReference type="Proteomes" id="UP000275078">
    <property type="component" value="Unassembled WGS sequence"/>
</dbReference>
<dbReference type="SUPFAM" id="SSF50249">
    <property type="entry name" value="Nucleic acid-binding proteins"/>
    <property type="match status" value="1"/>
</dbReference>
<dbReference type="GO" id="GO:0005739">
    <property type="term" value="C:mitochondrion"/>
    <property type="evidence" value="ECO:0007669"/>
    <property type="project" value="TreeGrafter"/>
</dbReference>
<evidence type="ECO:0000256" key="3">
    <source>
        <dbReference type="ARBA" id="ARBA00022741"/>
    </source>
</evidence>
<dbReference type="InterPro" id="IPR045864">
    <property type="entry name" value="aa-tRNA-synth_II/BPL/LPL"/>
</dbReference>
<dbReference type="Gene3D" id="2.40.50.140">
    <property type="entry name" value="Nucleic acid-binding proteins"/>
    <property type="match status" value="1"/>
</dbReference>
<name>A0A3N4IG36_ASCIM</name>
<evidence type="ECO:0000256" key="4">
    <source>
        <dbReference type="ARBA" id="ARBA00022840"/>
    </source>
</evidence>
<dbReference type="GO" id="GO:0004824">
    <property type="term" value="F:lysine-tRNA ligase activity"/>
    <property type="evidence" value="ECO:0007669"/>
    <property type="project" value="UniProtKB-EC"/>
</dbReference>
<dbReference type="InterPro" id="IPR004365">
    <property type="entry name" value="NA-bd_OB_tRNA"/>
</dbReference>
<feature type="region of interest" description="Disordered" evidence="9">
    <location>
        <begin position="25"/>
        <end position="49"/>
    </location>
</feature>
<keyword evidence="12" id="KW-1185">Reference proteome</keyword>